<sequence>MNEKLTVAAVLAAAAVLLAPAAARADRRYYGETYNAVTAPPGGLDVELWSTLTQPKAGSGDRQFWRHQVELETGITPRWDVALYNVFDRVQGETLQYQATKIETRYRLSDYGEWFVDPVLYLEVKKEWTADKPLGFEGKLILGKDVGPLNVSVNALYELELIPGGGREHELGYATGLSYELAPWVRAGGEVFGAWHKADDAGDWASEHYAGPAVSFAWGRTWLVLAGGFGLTDTSQKNQLRAIFALQL</sequence>
<feature type="chain" id="PRO_5029781023" description="Transporter" evidence="1">
    <location>
        <begin position="26"/>
        <end position="248"/>
    </location>
</feature>
<dbReference type="AlphaFoldDB" id="A0A7I9VM84"/>
<evidence type="ECO:0000313" key="2">
    <source>
        <dbReference type="EMBL" id="GEJ57250.1"/>
    </source>
</evidence>
<organism evidence="2 3">
    <name type="scientific">Anaeromyxobacter diazotrophicus</name>
    <dbReference type="NCBI Taxonomy" id="2590199"/>
    <lineage>
        <taxon>Bacteria</taxon>
        <taxon>Pseudomonadati</taxon>
        <taxon>Myxococcota</taxon>
        <taxon>Myxococcia</taxon>
        <taxon>Myxococcales</taxon>
        <taxon>Cystobacterineae</taxon>
        <taxon>Anaeromyxobacteraceae</taxon>
        <taxon>Anaeromyxobacter</taxon>
    </lineage>
</organism>
<name>A0A7I9VM84_9BACT</name>
<comment type="caution">
    <text evidence="2">The sequence shown here is derived from an EMBL/GenBank/DDBJ whole genome shotgun (WGS) entry which is preliminary data.</text>
</comment>
<dbReference type="EMBL" id="BJTG01000004">
    <property type="protein sequence ID" value="GEJ57250.1"/>
    <property type="molecule type" value="Genomic_DNA"/>
</dbReference>
<gene>
    <name evidence="2" type="ORF">AMYX_19910</name>
</gene>
<evidence type="ECO:0008006" key="4">
    <source>
        <dbReference type="Google" id="ProtNLM"/>
    </source>
</evidence>
<feature type="signal peptide" evidence="1">
    <location>
        <begin position="1"/>
        <end position="25"/>
    </location>
</feature>
<keyword evidence="1" id="KW-0732">Signal</keyword>
<reference evidence="3" key="1">
    <citation type="journal article" date="2020" name="Appl. Environ. Microbiol.">
        <title>Diazotrophic Anaeromyxobacter Isolates from Soils.</title>
        <authorList>
            <person name="Masuda Y."/>
            <person name="Yamanaka H."/>
            <person name="Xu Z.X."/>
            <person name="Shiratori Y."/>
            <person name="Aono T."/>
            <person name="Amachi S."/>
            <person name="Senoo K."/>
            <person name="Itoh H."/>
        </authorList>
    </citation>
    <scope>NUCLEOTIDE SEQUENCE [LARGE SCALE GENOMIC DNA]</scope>
    <source>
        <strain evidence="3">R267</strain>
    </source>
</reference>
<proteinExistence type="predicted"/>
<dbReference type="Proteomes" id="UP000503640">
    <property type="component" value="Unassembled WGS sequence"/>
</dbReference>
<evidence type="ECO:0000256" key="1">
    <source>
        <dbReference type="SAM" id="SignalP"/>
    </source>
</evidence>
<dbReference type="RefSeq" id="WP_176064720.1">
    <property type="nucleotide sequence ID" value="NZ_BJTG01000004.1"/>
</dbReference>
<accession>A0A7I9VM84</accession>
<keyword evidence="3" id="KW-1185">Reference proteome</keyword>
<evidence type="ECO:0000313" key="3">
    <source>
        <dbReference type="Proteomes" id="UP000503640"/>
    </source>
</evidence>
<protein>
    <recommendedName>
        <fullName evidence="4">Transporter</fullName>
    </recommendedName>
</protein>